<accession>A0ABQ4TNS1</accession>
<reference evidence="3" key="1">
    <citation type="journal article" date="2021" name="Front. Microbiol.">
        <title>Comprehensive Comparative Genomics and Phenotyping of Methylobacterium Species.</title>
        <authorList>
            <person name="Alessa O."/>
            <person name="Ogura Y."/>
            <person name="Fujitani Y."/>
            <person name="Takami H."/>
            <person name="Hayashi T."/>
            <person name="Sahin N."/>
            <person name="Tani A."/>
        </authorList>
    </citation>
    <scope>NUCLEOTIDE SEQUENCE</scope>
    <source>
        <strain evidence="3">DSM 23674</strain>
    </source>
</reference>
<evidence type="ECO:0000313" key="3">
    <source>
        <dbReference type="EMBL" id="GJE57025.1"/>
    </source>
</evidence>
<dbReference type="InterPro" id="IPR023631">
    <property type="entry name" value="Amidase_dom"/>
</dbReference>
<keyword evidence="4" id="KW-1185">Reference proteome</keyword>
<protein>
    <submittedName>
        <fullName evidence="3">Allophanate hydrolase</fullName>
    </submittedName>
</protein>
<dbReference type="Pfam" id="PF01425">
    <property type="entry name" value="Amidase"/>
    <property type="match status" value="1"/>
</dbReference>
<dbReference type="NCBIfam" id="NF006043">
    <property type="entry name" value="PRK08186.1"/>
    <property type="match status" value="1"/>
</dbReference>
<dbReference type="InterPro" id="IPR014085">
    <property type="entry name" value="Allophanate_hydrolase"/>
</dbReference>
<name>A0ABQ4TNS1_9HYPH</name>
<dbReference type="NCBIfam" id="TIGR02713">
    <property type="entry name" value="allophanate_hyd"/>
    <property type="match status" value="1"/>
</dbReference>
<dbReference type="Gene3D" id="3.90.1300.10">
    <property type="entry name" value="Amidase signature (AS) domain"/>
    <property type="match status" value="1"/>
</dbReference>
<dbReference type="RefSeq" id="WP_147816926.1">
    <property type="nucleotide sequence ID" value="NZ_BPRA01000016.1"/>
</dbReference>
<dbReference type="Proteomes" id="UP001055101">
    <property type="component" value="Unassembled WGS sequence"/>
</dbReference>
<proteinExistence type="predicted"/>
<feature type="domain" description="Amidase" evidence="1">
    <location>
        <begin position="42"/>
        <end position="446"/>
    </location>
</feature>
<keyword evidence="3" id="KW-0378">Hydrolase</keyword>
<dbReference type="Gene3D" id="1.20.58.1700">
    <property type="match status" value="1"/>
</dbReference>
<reference evidence="3" key="2">
    <citation type="submission" date="2021-08" db="EMBL/GenBank/DDBJ databases">
        <authorList>
            <person name="Tani A."/>
            <person name="Ola A."/>
            <person name="Ogura Y."/>
            <person name="Katsura K."/>
            <person name="Hayashi T."/>
        </authorList>
    </citation>
    <scope>NUCLEOTIDE SEQUENCE</scope>
    <source>
        <strain evidence="3">DSM 23674</strain>
    </source>
</reference>
<feature type="domain" description="Allophanate hydrolase C-terminal" evidence="2">
    <location>
        <begin position="483"/>
        <end position="607"/>
    </location>
</feature>
<dbReference type="Gene3D" id="3.10.490.10">
    <property type="entry name" value="Gamma-glutamyl cyclotransferase-like"/>
    <property type="match status" value="1"/>
</dbReference>
<evidence type="ECO:0000259" key="2">
    <source>
        <dbReference type="Pfam" id="PF21986"/>
    </source>
</evidence>
<dbReference type="GO" id="GO:0016787">
    <property type="term" value="F:hydrolase activity"/>
    <property type="evidence" value="ECO:0007669"/>
    <property type="project" value="UniProtKB-KW"/>
</dbReference>
<comment type="caution">
    <text evidence="3">The sequence shown here is derived from an EMBL/GenBank/DDBJ whole genome shotgun (WGS) entry which is preliminary data.</text>
</comment>
<organism evidence="3 4">
    <name type="scientific">Methylobacterium thuringiense</name>
    <dbReference type="NCBI Taxonomy" id="1003091"/>
    <lineage>
        <taxon>Bacteria</taxon>
        <taxon>Pseudomonadati</taxon>
        <taxon>Pseudomonadota</taxon>
        <taxon>Alphaproteobacteria</taxon>
        <taxon>Hyphomicrobiales</taxon>
        <taxon>Methylobacteriaceae</taxon>
        <taxon>Methylobacterium</taxon>
    </lineage>
</organism>
<dbReference type="SUPFAM" id="SSF75304">
    <property type="entry name" value="Amidase signature (AS) enzymes"/>
    <property type="match status" value="1"/>
</dbReference>
<sequence length="621" mass="64542">MHAGEHIGAEDGLPPVPTLAILRARYAAGDLTPVDVATLVASRMEAYTDPAVFITPVLRDDLIAAARALMERHPEPNSLPLWGVPFAVKDNIDVAGLPTTAACPAFAYVPSRDAHIVARLKAAGALVTGKTNLDQFATGLNGTRSPYGAPRSVFSADHISGGSSSGSAVAVAAGLASFSLGTDTAGSGRVPAAFNNVVGIKPTPGLLSTTGLVPACRSLDCISIFSSSVADGIAIRRIAEGFDPDDIYARRIAPATLPAAPRFGVLMGADREFFGDTETERLYEAAVTRLSVLGATAVPFDYAPLRAIAELLYGGPWVAERLAAIEPFFDTNAGDFDPSVRTIVASAKRFSAVDAFRGRYRFEALRREAEMLFAAVDVLLLPTAPTTYTVAAMRDDPVALNSRLGLYTNFANLLGLAAIAVPAGFRGDGLPAGVTLVGPGGSDDALGPMADALHRGAACGTGIDREASVPSLVRPVEPPIESVALAVVGAHLSQLPLNRELVALGAKLLRKTRTKADYRLYVLPCTVPAKPGLVRDPGYGGPGIEVEIWTLSPETFGRFVAAIPAPLGIGRITLSDGSNVAGFLCETHAVASAPEITGYGGWRTYLASAAHDPQAASNNGT</sequence>
<evidence type="ECO:0000313" key="4">
    <source>
        <dbReference type="Proteomes" id="UP001055101"/>
    </source>
</evidence>
<dbReference type="InterPro" id="IPR000120">
    <property type="entry name" value="Amidase"/>
</dbReference>
<dbReference type="InterPro" id="IPR036928">
    <property type="entry name" value="AS_sf"/>
</dbReference>
<dbReference type="EMBL" id="BPRA01000016">
    <property type="protein sequence ID" value="GJE57025.1"/>
    <property type="molecule type" value="Genomic_DNA"/>
</dbReference>
<dbReference type="PANTHER" id="PTHR11895:SF169">
    <property type="entry name" value="GLUTAMYL-TRNA(GLN) AMIDOTRANSFERASE"/>
    <property type="match status" value="1"/>
</dbReference>
<gene>
    <name evidence="3" type="primary">atzF</name>
    <name evidence="3" type="ORF">EKPJFOCH_3535</name>
</gene>
<dbReference type="PANTHER" id="PTHR11895">
    <property type="entry name" value="TRANSAMIDASE"/>
    <property type="match status" value="1"/>
</dbReference>
<evidence type="ECO:0000259" key="1">
    <source>
        <dbReference type="Pfam" id="PF01425"/>
    </source>
</evidence>
<dbReference type="Pfam" id="PF21986">
    <property type="entry name" value="AH_C"/>
    <property type="match status" value="1"/>
</dbReference>
<dbReference type="InterPro" id="IPR053844">
    <property type="entry name" value="AH_C"/>
</dbReference>